<feature type="region of interest" description="Disordered" evidence="1">
    <location>
        <begin position="1"/>
        <end position="94"/>
    </location>
</feature>
<proteinExistence type="predicted"/>
<dbReference type="EMBL" id="AUWU02000001">
    <property type="protein sequence ID" value="KAH0577210.1"/>
    <property type="molecule type" value="Genomic_DNA"/>
</dbReference>
<feature type="compositionally biased region" description="Polar residues" evidence="1">
    <location>
        <begin position="20"/>
        <end position="67"/>
    </location>
</feature>
<dbReference type="AlphaFoldDB" id="V6LTZ0"/>
<name>V6LTZ0_9EUKA</name>
<organism evidence="2">
    <name type="scientific">Spironucleus salmonicida</name>
    <dbReference type="NCBI Taxonomy" id="348837"/>
    <lineage>
        <taxon>Eukaryota</taxon>
        <taxon>Metamonada</taxon>
        <taxon>Diplomonadida</taxon>
        <taxon>Hexamitidae</taxon>
        <taxon>Hexamitinae</taxon>
        <taxon>Spironucleus</taxon>
    </lineage>
</organism>
<evidence type="ECO:0000313" key="3">
    <source>
        <dbReference type="EMBL" id="KAH0577210.1"/>
    </source>
</evidence>
<feature type="region of interest" description="Disordered" evidence="1">
    <location>
        <begin position="107"/>
        <end position="158"/>
    </location>
</feature>
<dbReference type="OrthoDB" id="406368at2759"/>
<reference evidence="2 3" key="1">
    <citation type="journal article" date="2014" name="PLoS Genet.">
        <title>The Genome of Spironucleus salmonicida Highlights a Fish Pathogen Adapted to Fluctuating Environments.</title>
        <authorList>
            <person name="Xu F."/>
            <person name="Jerlstrom-Hultqvist J."/>
            <person name="Einarsson E."/>
            <person name="Astvaldsson A."/>
            <person name="Svard S.G."/>
            <person name="Andersson J.O."/>
        </authorList>
    </citation>
    <scope>NUCLEOTIDE SEQUENCE</scope>
    <source>
        <strain evidence="3">ATCC 50377</strain>
    </source>
</reference>
<accession>V6LTZ0</accession>
<dbReference type="InterPro" id="IPR051291">
    <property type="entry name" value="CIMAP"/>
</dbReference>
<protein>
    <submittedName>
        <fullName evidence="2">SHIPPO 1-like protein</fullName>
    </submittedName>
</protein>
<sequence>MDTSDCPSLFVPGPGAYNPGYQSTTKNSGSPQFTMKSRYNDVKFSNASNPGPGTYAASSIFNQNGAGSSLAGRVKQTKMSEVPGPGTYSPQLNASKRVPSLAGRTKIDFNKNDVPPPGAYDPQNYSSIGRHSRASTMAGRTEIKEQEKSPGFVYDPHPIKSNMGISMAGRTETCKIKNDQPGPGAYTLSSPSRAPAASLGSRTAIPSDKQTHDVGPGAYNDPTAAFKFTQKGSTGATLGSRTFVDKVSTNPGPGTYAAPTQFNNNNAGSTLAGRVKQQKISDVPGPGTYCPSPTRYSTAPALGGRTFKPGVQDWEIRKKADAPSPDTYNLNNRDKGRNISLASRSPIKVGNENPGPGSYSIKGDFDRQGVGASFAGRTEVGTGKDSVPGPGTYALGSTLKSGGISMASRPAKRGVVVSD</sequence>
<reference evidence="3" key="2">
    <citation type="submission" date="2020-12" db="EMBL/GenBank/DDBJ databases">
        <title>New Spironucleus salmonicida genome in near-complete chromosomes.</title>
        <authorList>
            <person name="Xu F."/>
            <person name="Kurt Z."/>
            <person name="Jimenez-Gonzalez A."/>
            <person name="Astvaldsson A."/>
            <person name="Andersson J.O."/>
            <person name="Svard S.G."/>
        </authorList>
    </citation>
    <scope>NUCLEOTIDE SEQUENCE</scope>
    <source>
        <strain evidence="3">ATCC 50377</strain>
    </source>
</reference>
<feature type="compositionally biased region" description="Polar residues" evidence="1">
    <location>
        <begin position="247"/>
        <end position="263"/>
    </location>
</feature>
<dbReference type="PANTHER" id="PTHR21580">
    <property type="entry name" value="SHIPPO-1-RELATED"/>
    <property type="match status" value="1"/>
</dbReference>
<gene>
    <name evidence="2" type="ORF">SS50377_11772</name>
    <name evidence="3" type="ORF">SS50377_20561</name>
</gene>
<keyword evidence="4" id="KW-1185">Reference proteome</keyword>
<dbReference type="VEuPathDB" id="GiardiaDB:SS50377_20561"/>
<feature type="compositionally biased region" description="Low complexity" evidence="1">
    <location>
        <begin position="188"/>
        <end position="202"/>
    </location>
</feature>
<dbReference type="PANTHER" id="PTHR21580:SF28">
    <property type="entry name" value="BOREALIN N-TERMINAL DOMAIN-CONTAINING PROTEIN-RELATED"/>
    <property type="match status" value="1"/>
</dbReference>
<dbReference type="EMBL" id="KI546006">
    <property type="protein sequence ID" value="EST48075.1"/>
    <property type="molecule type" value="Genomic_DNA"/>
</dbReference>
<feature type="region of interest" description="Disordered" evidence="1">
    <location>
        <begin position="342"/>
        <end position="365"/>
    </location>
</feature>
<evidence type="ECO:0000256" key="1">
    <source>
        <dbReference type="SAM" id="MobiDB-lite"/>
    </source>
</evidence>
<evidence type="ECO:0000313" key="4">
    <source>
        <dbReference type="Proteomes" id="UP000018208"/>
    </source>
</evidence>
<feature type="region of interest" description="Disordered" evidence="1">
    <location>
        <begin position="174"/>
        <end position="221"/>
    </location>
</feature>
<evidence type="ECO:0000313" key="2">
    <source>
        <dbReference type="EMBL" id="EST48075.1"/>
    </source>
</evidence>
<dbReference type="Pfam" id="PF07004">
    <property type="entry name" value="SHIPPO-rpt"/>
    <property type="match status" value="10"/>
</dbReference>
<feature type="region of interest" description="Disordered" evidence="1">
    <location>
        <begin position="244"/>
        <end position="263"/>
    </location>
</feature>
<dbReference type="Proteomes" id="UP000018208">
    <property type="component" value="Unassembled WGS sequence"/>
</dbReference>
<dbReference type="InterPro" id="IPR010736">
    <property type="entry name" value="SHIPPO-rpt"/>
</dbReference>